<dbReference type="PANTHER" id="PTHR48407">
    <property type="entry name" value="CRANIOFACIAL DEVELOPMENT PROTEIN 1"/>
    <property type="match status" value="1"/>
</dbReference>
<dbReference type="PROSITE" id="PS51279">
    <property type="entry name" value="BCNT_C"/>
    <property type="match status" value="1"/>
</dbReference>
<evidence type="ECO:0000313" key="6">
    <source>
        <dbReference type="Proteomes" id="UP001222325"/>
    </source>
</evidence>
<evidence type="ECO:0000313" key="5">
    <source>
        <dbReference type="EMBL" id="KAJ7089252.1"/>
    </source>
</evidence>
<dbReference type="AlphaFoldDB" id="A0AAD6U3G2"/>
<feature type="region of interest" description="Disordered" evidence="3">
    <location>
        <begin position="63"/>
        <end position="82"/>
    </location>
</feature>
<keyword evidence="6" id="KW-1185">Reference proteome</keyword>
<feature type="compositionally biased region" description="Low complexity" evidence="3">
    <location>
        <begin position="121"/>
        <end position="147"/>
    </location>
</feature>
<comment type="caution">
    <text evidence="5">The sequence shown here is derived from an EMBL/GenBank/DDBJ whole genome shotgun (WGS) entry which is preliminary data.</text>
</comment>
<dbReference type="EMBL" id="JARJCN010000024">
    <property type="protein sequence ID" value="KAJ7089252.1"/>
    <property type="molecule type" value="Genomic_DNA"/>
</dbReference>
<name>A0AAD6U3G2_9AGAR</name>
<feature type="domain" description="BCNT-C" evidence="4">
    <location>
        <begin position="155"/>
        <end position="234"/>
    </location>
</feature>
<evidence type="ECO:0000256" key="2">
    <source>
        <dbReference type="ARBA" id="ARBA00019138"/>
    </source>
</evidence>
<dbReference type="InterPro" id="IPR011421">
    <property type="entry name" value="BCNT-C"/>
</dbReference>
<feature type="region of interest" description="Disordered" evidence="3">
    <location>
        <begin position="98"/>
        <end position="200"/>
    </location>
</feature>
<evidence type="ECO:0000259" key="4">
    <source>
        <dbReference type="PROSITE" id="PS51279"/>
    </source>
</evidence>
<feature type="region of interest" description="Disordered" evidence="3">
    <location>
        <begin position="1"/>
        <end position="58"/>
    </location>
</feature>
<dbReference type="GO" id="GO:0000812">
    <property type="term" value="C:Swr1 complex"/>
    <property type="evidence" value="ECO:0007669"/>
    <property type="project" value="TreeGrafter"/>
</dbReference>
<feature type="compositionally biased region" description="Basic and acidic residues" evidence="3">
    <location>
        <begin position="178"/>
        <end position="200"/>
    </location>
</feature>
<feature type="compositionally biased region" description="Basic and acidic residues" evidence="3">
    <location>
        <begin position="46"/>
        <end position="57"/>
    </location>
</feature>
<protein>
    <recommendedName>
        <fullName evidence="2">SWR1-complex protein 5</fullName>
    </recommendedName>
</protein>
<feature type="compositionally biased region" description="Basic residues" evidence="3">
    <location>
        <begin position="148"/>
        <end position="158"/>
    </location>
</feature>
<evidence type="ECO:0000256" key="3">
    <source>
        <dbReference type="SAM" id="MobiDB-lite"/>
    </source>
</evidence>
<organism evidence="5 6">
    <name type="scientific">Mycena belliarum</name>
    <dbReference type="NCBI Taxonomy" id="1033014"/>
    <lineage>
        <taxon>Eukaryota</taxon>
        <taxon>Fungi</taxon>
        <taxon>Dikarya</taxon>
        <taxon>Basidiomycota</taxon>
        <taxon>Agaricomycotina</taxon>
        <taxon>Agaricomycetes</taxon>
        <taxon>Agaricomycetidae</taxon>
        <taxon>Agaricales</taxon>
        <taxon>Marasmiineae</taxon>
        <taxon>Mycenaceae</taxon>
        <taxon>Mycena</taxon>
    </lineage>
</organism>
<sequence length="234" mass="25593">MSAVPNNASESEDDSDFVPPAGGDESESDGDEPALKRARTGSPKATAEEEGVKKQTREALWSTFQASVDEPHSKPVEKPKRMVKIEKRYLFAGEYTVEVVEVPEDSPDAKKWPLWRPPDDPAASSPAPGTQDSPSLSPGASTSSTRPAAKKPGPRKPRTSLADIPSQKARKLSTLDKSSMDWRAHVNSESPDIKDELDANRRGGGYLEKVEFLNRVDARKGDALELSKSTKRRR</sequence>
<comment type="similarity">
    <text evidence="1">Belongs to the SWC5 family.</text>
</comment>
<accession>A0AAD6U3G2</accession>
<reference evidence="5" key="1">
    <citation type="submission" date="2023-03" db="EMBL/GenBank/DDBJ databases">
        <title>Massive genome expansion in bonnet fungi (Mycena s.s.) driven by repeated elements and novel gene families across ecological guilds.</title>
        <authorList>
            <consortium name="Lawrence Berkeley National Laboratory"/>
            <person name="Harder C.B."/>
            <person name="Miyauchi S."/>
            <person name="Viragh M."/>
            <person name="Kuo A."/>
            <person name="Thoen E."/>
            <person name="Andreopoulos B."/>
            <person name="Lu D."/>
            <person name="Skrede I."/>
            <person name="Drula E."/>
            <person name="Henrissat B."/>
            <person name="Morin E."/>
            <person name="Kohler A."/>
            <person name="Barry K."/>
            <person name="LaButti K."/>
            <person name="Morin E."/>
            <person name="Salamov A."/>
            <person name="Lipzen A."/>
            <person name="Mereny Z."/>
            <person name="Hegedus B."/>
            <person name="Baldrian P."/>
            <person name="Stursova M."/>
            <person name="Weitz H."/>
            <person name="Taylor A."/>
            <person name="Grigoriev I.V."/>
            <person name="Nagy L.G."/>
            <person name="Martin F."/>
            <person name="Kauserud H."/>
        </authorList>
    </citation>
    <scope>NUCLEOTIDE SEQUENCE</scope>
    <source>
        <strain evidence="5">CBHHK173m</strain>
    </source>
</reference>
<dbReference type="PANTHER" id="PTHR48407:SF1">
    <property type="entry name" value="CRANIOFACIAL DEVELOPMENT PROTEIN 1"/>
    <property type="match status" value="1"/>
</dbReference>
<dbReference type="InterPro" id="IPR027124">
    <property type="entry name" value="Swc5/CFDP1/2"/>
</dbReference>
<feature type="compositionally biased region" description="Basic and acidic residues" evidence="3">
    <location>
        <begin position="69"/>
        <end position="82"/>
    </location>
</feature>
<dbReference type="Proteomes" id="UP001222325">
    <property type="component" value="Unassembled WGS sequence"/>
</dbReference>
<evidence type="ECO:0000256" key="1">
    <source>
        <dbReference type="ARBA" id="ARBA00010465"/>
    </source>
</evidence>
<gene>
    <name evidence="5" type="ORF">B0H15DRAFT_981203</name>
</gene>
<proteinExistence type="inferred from homology"/>
<dbReference type="Pfam" id="PF07572">
    <property type="entry name" value="BCNT"/>
    <property type="match status" value="1"/>
</dbReference>